<evidence type="ECO:0000256" key="5">
    <source>
        <dbReference type="ARBA" id="ARBA00022989"/>
    </source>
</evidence>
<proteinExistence type="predicted"/>
<dbReference type="Pfam" id="PF03188">
    <property type="entry name" value="Cytochrom_B561"/>
    <property type="match status" value="1"/>
</dbReference>
<dbReference type="PANTHER" id="PTHR47797">
    <property type="entry name" value="DEHYDROGENASE, PUTATIVE (AFU_ORTHOLOGUE AFUA_8G05805)-RELATED"/>
    <property type="match status" value="1"/>
</dbReference>
<evidence type="ECO:0000256" key="3">
    <source>
        <dbReference type="ARBA" id="ARBA00022692"/>
    </source>
</evidence>
<evidence type="ECO:0000256" key="1">
    <source>
        <dbReference type="ARBA" id="ARBA00004370"/>
    </source>
</evidence>
<gene>
    <name evidence="9" type="ORF">HK100_008323</name>
</gene>
<dbReference type="Gene3D" id="2.60.40.1210">
    <property type="entry name" value="Cellobiose dehydrogenase, cytochrome domain"/>
    <property type="match status" value="2"/>
</dbReference>
<dbReference type="InterPro" id="IPR006593">
    <property type="entry name" value="Cyt_b561/ferric_Rdtase_TM"/>
</dbReference>
<dbReference type="InterPro" id="IPR015920">
    <property type="entry name" value="Cellobiose_DH-like_cyt"/>
</dbReference>
<keyword evidence="5 7" id="KW-1133">Transmembrane helix</keyword>
<feature type="transmembrane region" description="Helical" evidence="7">
    <location>
        <begin position="508"/>
        <end position="526"/>
    </location>
</feature>
<name>A0AAD5XFK0_9FUNG</name>
<evidence type="ECO:0000313" key="9">
    <source>
        <dbReference type="EMBL" id="KAJ3129999.1"/>
    </source>
</evidence>
<evidence type="ECO:0000256" key="4">
    <source>
        <dbReference type="ARBA" id="ARBA00022982"/>
    </source>
</evidence>
<dbReference type="PANTHER" id="PTHR47797:SF3">
    <property type="entry name" value="CYTOCHROME B561 DOMAIN-CONTAINING PROTEIN"/>
    <property type="match status" value="1"/>
</dbReference>
<protein>
    <recommendedName>
        <fullName evidence="8">Cytochrome b561 domain-containing protein</fullName>
    </recommendedName>
</protein>
<dbReference type="Pfam" id="PF16010">
    <property type="entry name" value="CDH-cyt"/>
    <property type="match status" value="2"/>
</dbReference>
<keyword evidence="10" id="KW-1185">Reference proteome</keyword>
<keyword evidence="4" id="KW-0249">Electron transport</keyword>
<accession>A0AAD5XFK0</accession>
<evidence type="ECO:0000256" key="7">
    <source>
        <dbReference type="SAM" id="Phobius"/>
    </source>
</evidence>
<feature type="domain" description="Cytochrome b561" evidence="8">
    <location>
        <begin position="333"/>
        <end position="535"/>
    </location>
</feature>
<organism evidence="9 10">
    <name type="scientific">Physocladia obscura</name>
    <dbReference type="NCBI Taxonomy" id="109957"/>
    <lineage>
        <taxon>Eukaryota</taxon>
        <taxon>Fungi</taxon>
        <taxon>Fungi incertae sedis</taxon>
        <taxon>Chytridiomycota</taxon>
        <taxon>Chytridiomycota incertae sedis</taxon>
        <taxon>Chytridiomycetes</taxon>
        <taxon>Chytridiales</taxon>
        <taxon>Chytriomycetaceae</taxon>
        <taxon>Physocladia</taxon>
    </lineage>
</organism>
<dbReference type="AlphaFoldDB" id="A0AAD5XFK0"/>
<dbReference type="Proteomes" id="UP001211907">
    <property type="component" value="Unassembled WGS sequence"/>
</dbReference>
<feature type="transmembrane region" description="Helical" evidence="7">
    <location>
        <begin position="482"/>
        <end position="502"/>
    </location>
</feature>
<dbReference type="CDD" id="cd08760">
    <property type="entry name" value="Cyt_b561_FRRS1_like"/>
    <property type="match status" value="1"/>
</dbReference>
<dbReference type="SUPFAM" id="SSF49344">
    <property type="entry name" value="CBD9-like"/>
    <property type="match status" value="2"/>
</dbReference>
<keyword evidence="3 7" id="KW-0812">Transmembrane</keyword>
<dbReference type="PROSITE" id="PS50939">
    <property type="entry name" value="CYTOCHROME_B561"/>
    <property type="match status" value="1"/>
</dbReference>
<feature type="transmembrane region" description="Helical" evidence="7">
    <location>
        <begin position="441"/>
        <end position="462"/>
    </location>
</feature>
<dbReference type="EMBL" id="JADGJH010000403">
    <property type="protein sequence ID" value="KAJ3129999.1"/>
    <property type="molecule type" value="Genomic_DNA"/>
</dbReference>
<feature type="transmembrane region" description="Helical" evidence="7">
    <location>
        <begin position="398"/>
        <end position="421"/>
    </location>
</feature>
<feature type="transmembrane region" description="Helical" evidence="7">
    <location>
        <begin position="360"/>
        <end position="386"/>
    </location>
</feature>
<evidence type="ECO:0000259" key="8">
    <source>
        <dbReference type="PROSITE" id="PS50939"/>
    </source>
</evidence>
<reference evidence="9" key="1">
    <citation type="submission" date="2020-05" db="EMBL/GenBank/DDBJ databases">
        <title>Phylogenomic resolution of chytrid fungi.</title>
        <authorList>
            <person name="Stajich J.E."/>
            <person name="Amses K."/>
            <person name="Simmons R."/>
            <person name="Seto K."/>
            <person name="Myers J."/>
            <person name="Bonds A."/>
            <person name="Quandt C.A."/>
            <person name="Barry K."/>
            <person name="Liu P."/>
            <person name="Grigoriev I."/>
            <person name="Longcore J.E."/>
            <person name="James T.Y."/>
        </authorList>
    </citation>
    <scope>NUCLEOTIDE SEQUENCE</scope>
    <source>
        <strain evidence="9">JEL0513</strain>
    </source>
</reference>
<dbReference type="SMART" id="SM00665">
    <property type="entry name" value="B561"/>
    <property type="match status" value="1"/>
</dbReference>
<keyword evidence="6 7" id="KW-0472">Membrane</keyword>
<dbReference type="GO" id="GO:0016020">
    <property type="term" value="C:membrane"/>
    <property type="evidence" value="ECO:0007669"/>
    <property type="project" value="UniProtKB-SubCell"/>
</dbReference>
<keyword evidence="2" id="KW-0813">Transport</keyword>
<evidence type="ECO:0000313" key="10">
    <source>
        <dbReference type="Proteomes" id="UP001211907"/>
    </source>
</evidence>
<comment type="caution">
    <text evidence="9">The sequence shown here is derived from an EMBL/GenBank/DDBJ whole genome shotgun (WGS) entry which is preliminary data.</text>
</comment>
<evidence type="ECO:0000256" key="2">
    <source>
        <dbReference type="ARBA" id="ARBA00022448"/>
    </source>
</evidence>
<comment type="subcellular location">
    <subcellularLocation>
        <location evidence="1">Membrane</location>
    </subcellularLocation>
</comment>
<sequence length="566" mass="62305">MIGSTIFVGWKNSTGGSTVSERIASGFYLPSMAPNQSQFQQTEVPTKININSTGGIKFSFVIKDVQLETLAIQSKNFIFAFSDVAASNPDQASSSFLIHSKTGIFNLDASTILDTVSTTSLTKSSYTKEWIQFRSSATKTISPETTTALFSTTDNSIFTKLNFVLSTTQPNMNLNKISRQSGSDLNTTSKETLSGFFDDTYCYDLVNTFCMSSIANLSGGTISFTLQTSYPGWIGIGIGSSMASATAIFVGWYNTNLNPIISQRQSARHTLPQFLSDQSLFTIVSTPSSVNIAKYTQLVLSFQIPLTMISIIGPTSFIFGVSNGNATYPDLPSSDFPRHNLFGVFQLDLSKSTSTGITEFVPGALIILHGVFMVAAWFVIPSIAIFTARFLKNRLGHLWYKIHTGLMIGGCGSFLILGLVMVELNQYEQNNQMFRIESNHAKIGIAVVFAGYPLQVLLGYILNARFSKDRVNIPWWDRLHWWIGRVVFLLALVTIFLGLRLAHAGIEIVIWYVVMIAVVGTAFVVAEVQIGASLHVHVMAGEERVVVEERIEEREADVTQIAEEEK</sequence>
<evidence type="ECO:0000256" key="6">
    <source>
        <dbReference type="ARBA" id="ARBA00023136"/>
    </source>
</evidence>